<evidence type="ECO:0000313" key="3">
    <source>
        <dbReference type="Proteomes" id="UP000078046"/>
    </source>
</evidence>
<dbReference type="AlphaFoldDB" id="A0A177ASX4"/>
<keyword evidence="3" id="KW-1185">Reference proteome</keyword>
<proteinExistence type="predicted"/>
<comment type="caution">
    <text evidence="2">The sequence shown here is derived from an EMBL/GenBank/DDBJ whole genome shotgun (WGS) entry which is preliminary data.</text>
</comment>
<name>A0A177ASX4_9BILA</name>
<accession>A0A177ASX4</accession>
<evidence type="ECO:0000313" key="2">
    <source>
        <dbReference type="EMBL" id="OAF64473.1"/>
    </source>
</evidence>
<gene>
    <name evidence="2" type="ORF">A3Q56_07817</name>
</gene>
<dbReference type="EMBL" id="LWCA01001810">
    <property type="protein sequence ID" value="OAF64473.1"/>
    <property type="molecule type" value="Genomic_DNA"/>
</dbReference>
<protein>
    <submittedName>
        <fullName evidence="2">Uncharacterized protein</fullName>
    </submittedName>
</protein>
<sequence length="263" mass="30599">MNSAEIRKVKAKIIATDKLMKCYDKKKQEIDVLNKNIVKLHRDYSKEMEDVALKLKSAIDEIDKLHDDKNLINYHYLNSQKIITDLKLEIEYLKKHNHELLSSINVKKGSITAEQCTTNSSTCPNYILYQNALGEIKSLKEDSKKRDLKEDPEFEKYLQDIEDGAITDTDLLTMPDQKISDKKKCTLLKVLIGEIAEKRFENSNVTESDKFTNTFQGSNETIEAYIDRLNNLTTYCKFVDRKEKIRDQLVRGIKNRRAVEEIK</sequence>
<dbReference type="Proteomes" id="UP000078046">
    <property type="component" value="Unassembled WGS sequence"/>
</dbReference>
<reference evidence="2 3" key="1">
    <citation type="submission" date="2016-04" db="EMBL/GenBank/DDBJ databases">
        <title>The genome of Intoshia linei affirms orthonectids as highly simplified spiralians.</title>
        <authorList>
            <person name="Mikhailov K.V."/>
            <person name="Slusarev G.S."/>
            <person name="Nikitin M.A."/>
            <person name="Logacheva M.D."/>
            <person name="Penin A."/>
            <person name="Aleoshin V."/>
            <person name="Panchin Y.V."/>
        </authorList>
    </citation>
    <scope>NUCLEOTIDE SEQUENCE [LARGE SCALE GENOMIC DNA]</scope>
    <source>
        <strain evidence="2">Intl2013</strain>
        <tissue evidence="2">Whole animal</tissue>
    </source>
</reference>
<feature type="non-terminal residue" evidence="2">
    <location>
        <position position="263"/>
    </location>
</feature>
<feature type="coiled-coil region" evidence="1">
    <location>
        <begin position="23"/>
        <end position="68"/>
    </location>
</feature>
<keyword evidence="1" id="KW-0175">Coiled coil</keyword>
<evidence type="ECO:0000256" key="1">
    <source>
        <dbReference type="SAM" id="Coils"/>
    </source>
</evidence>
<organism evidence="2 3">
    <name type="scientific">Intoshia linei</name>
    <dbReference type="NCBI Taxonomy" id="1819745"/>
    <lineage>
        <taxon>Eukaryota</taxon>
        <taxon>Metazoa</taxon>
        <taxon>Spiralia</taxon>
        <taxon>Lophotrochozoa</taxon>
        <taxon>Mesozoa</taxon>
        <taxon>Orthonectida</taxon>
        <taxon>Rhopaluridae</taxon>
        <taxon>Intoshia</taxon>
    </lineage>
</organism>